<dbReference type="SUPFAM" id="SSF51735">
    <property type="entry name" value="NAD(P)-binding Rossmann-fold domains"/>
    <property type="match status" value="1"/>
</dbReference>
<name>A0A363NSM9_9SPHI</name>
<evidence type="ECO:0000313" key="3">
    <source>
        <dbReference type="Proteomes" id="UP000250831"/>
    </source>
</evidence>
<sequence>MIEKILITGASGFVGYHLTRAAKEAGMEVHAAVRKSSDVSEIRSVVDKFVYPDFTDEASIKALLESENYTYVVHAAAMTRAKREEDLEQVNVGYTKNLASACFSLENPIRRFVFVSSLAAIGPVPYASNLIDECNPYCPVTAYGRSKSKAELALSEFEGQPVTILRPTAVYGPREKDIFILFKTMNGGMDAYVGRSPQKLSFIYVTDLVQAILNACRFDQGGKRVYNLSDGQVYDRYEMAKIFKEFTQKKMIRMHIPLGIVKAVAVIFERVYKNSKTIPVLYPERLNELTAENWGCDISLAQSQIQYQPKYNLKAGLEEALAWYKENKWL</sequence>
<proteinExistence type="predicted"/>
<evidence type="ECO:0000313" key="2">
    <source>
        <dbReference type="EMBL" id="PUV23758.1"/>
    </source>
</evidence>
<gene>
    <name evidence="2" type="ORF">DCO56_17925</name>
</gene>
<comment type="caution">
    <text evidence="2">The sequence shown here is derived from an EMBL/GenBank/DDBJ whole genome shotgun (WGS) entry which is preliminary data.</text>
</comment>
<accession>A0A363NSM9</accession>
<dbReference type="RefSeq" id="WP_108635091.1">
    <property type="nucleotide sequence ID" value="NZ_QCXX01000004.1"/>
</dbReference>
<protein>
    <submittedName>
        <fullName evidence="2">NAD(P)-dependent oxidoreductase</fullName>
    </submittedName>
</protein>
<evidence type="ECO:0000259" key="1">
    <source>
        <dbReference type="Pfam" id="PF01370"/>
    </source>
</evidence>
<reference evidence="2 3" key="1">
    <citation type="submission" date="2018-04" db="EMBL/GenBank/DDBJ databases">
        <title>Sphingobacterium sp. M46 Genome.</title>
        <authorList>
            <person name="Cheng J."/>
            <person name="Li Y."/>
        </authorList>
    </citation>
    <scope>NUCLEOTIDE SEQUENCE [LARGE SCALE GENOMIC DNA]</scope>
    <source>
        <strain evidence="2 3">M46</strain>
    </source>
</reference>
<feature type="domain" description="NAD-dependent epimerase/dehydratase" evidence="1">
    <location>
        <begin position="5"/>
        <end position="228"/>
    </location>
</feature>
<dbReference type="InterPro" id="IPR050177">
    <property type="entry name" value="Lipid_A_modif_metabolic_enz"/>
</dbReference>
<dbReference type="PANTHER" id="PTHR43245:SF58">
    <property type="entry name" value="BLL5923 PROTEIN"/>
    <property type="match status" value="1"/>
</dbReference>
<dbReference type="InterPro" id="IPR036291">
    <property type="entry name" value="NAD(P)-bd_dom_sf"/>
</dbReference>
<dbReference type="Proteomes" id="UP000250831">
    <property type="component" value="Unassembled WGS sequence"/>
</dbReference>
<dbReference type="PANTHER" id="PTHR43245">
    <property type="entry name" value="BIFUNCTIONAL POLYMYXIN RESISTANCE PROTEIN ARNA"/>
    <property type="match status" value="1"/>
</dbReference>
<dbReference type="InterPro" id="IPR001509">
    <property type="entry name" value="Epimerase_deHydtase"/>
</dbReference>
<keyword evidence="3" id="KW-1185">Reference proteome</keyword>
<dbReference type="OrthoDB" id="1490291at2"/>
<dbReference type="Pfam" id="PF01370">
    <property type="entry name" value="Epimerase"/>
    <property type="match status" value="1"/>
</dbReference>
<dbReference type="AlphaFoldDB" id="A0A363NSM9"/>
<dbReference type="Gene3D" id="3.40.50.720">
    <property type="entry name" value="NAD(P)-binding Rossmann-like Domain"/>
    <property type="match status" value="1"/>
</dbReference>
<organism evidence="2 3">
    <name type="scientific">Sphingobacterium athyrii</name>
    <dbReference type="NCBI Taxonomy" id="2152717"/>
    <lineage>
        <taxon>Bacteria</taxon>
        <taxon>Pseudomonadati</taxon>
        <taxon>Bacteroidota</taxon>
        <taxon>Sphingobacteriia</taxon>
        <taxon>Sphingobacteriales</taxon>
        <taxon>Sphingobacteriaceae</taxon>
        <taxon>Sphingobacterium</taxon>
    </lineage>
</organism>
<dbReference type="EMBL" id="QCXX01000004">
    <property type="protein sequence ID" value="PUV23758.1"/>
    <property type="molecule type" value="Genomic_DNA"/>
</dbReference>